<keyword evidence="11" id="KW-1185">Reference proteome</keyword>
<dbReference type="GO" id="GO:0005615">
    <property type="term" value="C:extracellular space"/>
    <property type="evidence" value="ECO:0007669"/>
    <property type="project" value="InterPro"/>
</dbReference>
<dbReference type="EMBL" id="VIIS01000720">
    <property type="protein sequence ID" value="KAF0305802.1"/>
    <property type="molecule type" value="Genomic_DNA"/>
</dbReference>
<feature type="disulfide bond" evidence="7">
    <location>
        <begin position="45"/>
        <end position="68"/>
    </location>
</feature>
<evidence type="ECO:0000256" key="7">
    <source>
        <dbReference type="PIRSR" id="PIRSR002549-4"/>
    </source>
</evidence>
<feature type="disulfide bond" evidence="7">
    <location>
        <begin position="144"/>
        <end position="234"/>
    </location>
</feature>
<keyword evidence="4 7" id="KW-1015">Disulfide bond</keyword>
<feature type="domain" description="Transferrin-like" evidence="9">
    <location>
        <begin position="409"/>
        <end position="755"/>
    </location>
</feature>
<evidence type="ECO:0000259" key="9">
    <source>
        <dbReference type="PROSITE" id="PS51408"/>
    </source>
</evidence>
<dbReference type="PROSITE" id="PS51408">
    <property type="entry name" value="TRANSFERRIN_LIKE_4"/>
    <property type="match status" value="2"/>
</dbReference>
<proteinExistence type="predicted"/>
<feature type="binding site" evidence="5">
    <location>
        <position position="152"/>
    </location>
    <ligand>
        <name>hydrogencarbonate</name>
        <dbReference type="ChEBI" id="CHEBI:17544"/>
        <label>1</label>
    </ligand>
</feature>
<dbReference type="CDD" id="cd13529">
    <property type="entry name" value="PBP2_transferrin"/>
    <property type="match status" value="2"/>
</dbReference>
<feature type="binding site" evidence="6">
    <location>
        <position position="92"/>
    </location>
    <ligand>
        <name>Fe(3+)</name>
        <dbReference type="ChEBI" id="CHEBI:29034"/>
        <label>1</label>
    </ligand>
</feature>
<feature type="binding site" evidence="6">
    <location>
        <position position="464"/>
    </location>
    <ligand>
        <name>Fe(3+)</name>
        <dbReference type="ChEBI" id="CHEBI:29034"/>
        <label>1</label>
    </ligand>
</feature>
<dbReference type="GO" id="GO:0005886">
    <property type="term" value="C:plasma membrane"/>
    <property type="evidence" value="ECO:0007669"/>
    <property type="project" value="TreeGrafter"/>
</dbReference>
<feature type="binding site" evidence="5">
    <location>
        <position position="518"/>
    </location>
    <ligand>
        <name>hydrogencarbonate</name>
        <dbReference type="ChEBI" id="CHEBI:17544"/>
        <label>1</label>
    </ligand>
</feature>
<feature type="disulfide bond" evidence="7">
    <location>
        <begin position="544"/>
        <end position="755"/>
    </location>
</feature>
<feature type="disulfide bond" evidence="7">
    <location>
        <begin position="412"/>
        <end position="449"/>
    </location>
</feature>
<dbReference type="Proteomes" id="UP000440578">
    <property type="component" value="Unassembled WGS sequence"/>
</dbReference>
<evidence type="ECO:0000256" key="6">
    <source>
        <dbReference type="PIRSR" id="PIRSR002549-3"/>
    </source>
</evidence>
<dbReference type="InterPro" id="IPR016357">
    <property type="entry name" value="Transferrin"/>
</dbReference>
<accession>A0A6A4WT33</accession>
<feature type="disulfide bond" evidence="7">
    <location>
        <begin position="422"/>
        <end position="440"/>
    </location>
</feature>
<comment type="subcellular location">
    <subcellularLocation>
        <location evidence="1">Secreted</location>
    </subcellularLocation>
</comment>
<keyword evidence="6" id="KW-0479">Metal-binding</keyword>
<dbReference type="GO" id="GO:0055037">
    <property type="term" value="C:recycling endosome"/>
    <property type="evidence" value="ECO:0007669"/>
    <property type="project" value="TreeGrafter"/>
</dbReference>
<dbReference type="InterPro" id="IPR001156">
    <property type="entry name" value="Transferrin-like_dom"/>
</dbReference>
<feature type="disulfide bond" evidence="7">
    <location>
        <begin position="516"/>
        <end position="605"/>
    </location>
</feature>
<comment type="caution">
    <text evidence="10">The sequence shown here is derived from an EMBL/GenBank/DDBJ whole genome shotgun (WGS) entry which is preliminary data.</text>
</comment>
<dbReference type="PANTHER" id="PTHR11485:SF29">
    <property type="entry name" value="TRANSFERRIN 2"/>
    <property type="match status" value="1"/>
</dbReference>
<dbReference type="SMART" id="SM00094">
    <property type="entry name" value="TR_FER"/>
    <property type="match status" value="2"/>
</dbReference>
<feature type="disulfide bond" evidence="7">
    <location>
        <begin position="577"/>
        <end position="588"/>
    </location>
</feature>
<feature type="binding site" evidence="5">
    <location>
        <position position="153"/>
    </location>
    <ligand>
        <name>hydrogencarbonate</name>
        <dbReference type="ChEBI" id="CHEBI:17544"/>
        <label>1</label>
    </ligand>
</feature>
<dbReference type="GO" id="GO:0006826">
    <property type="term" value="P:iron ion transport"/>
    <property type="evidence" value="ECO:0007669"/>
    <property type="project" value="TreeGrafter"/>
</dbReference>
<evidence type="ECO:0000313" key="10">
    <source>
        <dbReference type="EMBL" id="KAF0305802.1"/>
    </source>
</evidence>
<evidence type="ECO:0000313" key="11">
    <source>
        <dbReference type="Proteomes" id="UP000440578"/>
    </source>
</evidence>
<evidence type="ECO:0000256" key="2">
    <source>
        <dbReference type="ARBA" id="ARBA00022525"/>
    </source>
</evidence>
<keyword evidence="6" id="KW-0408">Iron</keyword>
<evidence type="ECO:0000256" key="8">
    <source>
        <dbReference type="SAM" id="SignalP"/>
    </source>
</evidence>
<dbReference type="OrthoDB" id="9981115at2759"/>
<gene>
    <name evidence="10" type="primary">MELTF</name>
    <name evidence="10" type="ORF">FJT64_022629</name>
</gene>
<reference evidence="10 11" key="1">
    <citation type="submission" date="2019-07" db="EMBL/GenBank/DDBJ databases">
        <title>Draft genome assembly of a fouling barnacle, Amphibalanus amphitrite (Darwin, 1854): The first reference genome for Thecostraca.</title>
        <authorList>
            <person name="Kim W."/>
        </authorList>
    </citation>
    <scope>NUCLEOTIDE SEQUENCE [LARGE SCALE GENOMIC DNA]</scope>
    <source>
        <strain evidence="10">SNU_AA5</strain>
        <tissue evidence="10">Soma without cirri and trophi</tissue>
    </source>
</reference>
<feature type="domain" description="Transferrin-like" evidence="9">
    <location>
        <begin position="32"/>
        <end position="404"/>
    </location>
</feature>
<feature type="disulfide bond" evidence="7">
    <location>
        <begin position="646"/>
        <end position="660"/>
    </location>
</feature>
<feature type="binding site" evidence="5">
    <location>
        <position position="524"/>
    </location>
    <ligand>
        <name>hydrogencarbonate</name>
        <dbReference type="ChEBI" id="CHEBI:17544"/>
        <label>1</label>
    </ligand>
</feature>
<feature type="binding site" evidence="5">
    <location>
        <position position="525"/>
    </location>
    <ligand>
        <name>hydrogencarbonate</name>
        <dbReference type="ChEBI" id="CHEBI:17544"/>
        <label>1</label>
    </ligand>
</feature>
<dbReference type="PRINTS" id="PR00422">
    <property type="entry name" value="TRANSFERRIN"/>
</dbReference>
<dbReference type="PIRSF" id="PIRSF002549">
    <property type="entry name" value="Transferrin"/>
    <property type="match status" value="1"/>
</dbReference>
<name>A0A6A4WT33_AMPAM</name>
<evidence type="ECO:0000256" key="1">
    <source>
        <dbReference type="ARBA" id="ARBA00004613"/>
    </source>
</evidence>
<evidence type="ECO:0000256" key="5">
    <source>
        <dbReference type="PIRSR" id="PIRSR002549-2"/>
    </source>
</evidence>
<dbReference type="PROSITE" id="PS00205">
    <property type="entry name" value="TRANSFERRIN_LIKE_1"/>
    <property type="match status" value="1"/>
</dbReference>
<dbReference type="Gene3D" id="3.40.190.10">
    <property type="entry name" value="Periplasmic binding protein-like II"/>
    <property type="match status" value="4"/>
</dbReference>
<keyword evidence="8" id="KW-0732">Signal</keyword>
<dbReference type="Pfam" id="PF00405">
    <property type="entry name" value="Transferrin"/>
    <property type="match status" value="2"/>
</dbReference>
<feature type="signal peptide" evidence="8">
    <location>
        <begin position="1"/>
        <end position="26"/>
    </location>
</feature>
<sequence>MLKQKMKFPSVILLVFMLSNFFNSDAKFAGHIRWCTLNTFEEQKCTDFNQTLIKDSYKFGFNAFSVECVQGFDSSECMRMVDQDQADMVVLDPGLTFIAGRFHSLVPIMQELYYGDVREYYAVAVVKRDSDIQRLADIRGKKACFSGVGNLAGWVMPIAKLMSKGEMSIADCNNHVKSVSEFFGDSCAVGALTTQYNPLGDNSNQLCALCGAEEPGEKCTDADPYAGMEGAFRCLVEAGDIAFVKHSTPSEVIAANARKGVGVRVAGEDAITSTAIPPDMDENEFELVCLDGGRRPLADYQMCNWGRIPSHAVLTTSAKPHDLRIKYQRFLKEAVNLYGSPSPVEPDEYGDYRFALFESYRYGVRPNLLFQDSTVSLYPIKHDDQLYLRYLGDAYKDIMEVRSCPVGALRLCVTSYAEQIKCNQMRQALRAQLLKPELTCFRGHSAIDCMRQINGGLADMVMLDAGDVYTAGHQFSQIPIMNEVYDEDKSSFFVVAVSKETDLDTDLLYLRNKKTCHTGVMEGAGWVVPMAYLISNERMRGYGCDSLQAAAQTFTKACAPGALSSDYNFGYNWYNLCQLCHGSSGDYCARDASEGYYGHTGAFRCLVEGGGDVAFVKHTTVQENCDGKRQEFWARNQLTADYQLLCRDGTRAQIRDYEDCNVGEVRTNALVTRGGENKNETEINTILNLFLHAQQHFGQKFGDEFSFKMFHSPEPTADLIFSDAAQQLRPVPEEERSHTAYLGNGFLEARALVDCKAAAPALIVSLPALAALAVFALLV</sequence>
<feature type="binding site" evidence="6">
    <location>
        <position position="311"/>
    </location>
    <ligand>
        <name>Fe(3+)</name>
        <dbReference type="ChEBI" id="CHEBI:29034"/>
        <label>1</label>
    </ligand>
</feature>
<dbReference type="FunFam" id="3.40.190.10:FF:000095">
    <property type="entry name" value="Lactotransferrin"/>
    <property type="match status" value="1"/>
</dbReference>
<feature type="disulfide bond" evidence="7">
    <location>
        <begin position="35"/>
        <end position="77"/>
    </location>
</feature>
<feature type="chain" id="PRO_5025499886" evidence="8">
    <location>
        <begin position="27"/>
        <end position="779"/>
    </location>
</feature>
<feature type="binding site" evidence="6">
    <location>
        <position position="120"/>
    </location>
    <ligand>
        <name>Fe(3+)</name>
        <dbReference type="ChEBI" id="CHEBI:29034"/>
        <label>1</label>
    </ligand>
</feature>
<evidence type="ECO:0000256" key="4">
    <source>
        <dbReference type="ARBA" id="ARBA00023157"/>
    </source>
</evidence>
<dbReference type="GO" id="GO:0046872">
    <property type="term" value="F:metal ion binding"/>
    <property type="evidence" value="ECO:0007669"/>
    <property type="project" value="UniProtKB-KW"/>
</dbReference>
<dbReference type="InterPro" id="IPR018195">
    <property type="entry name" value="Transferrin_Fe_BS"/>
</dbReference>
<dbReference type="AlphaFoldDB" id="A0A6A4WT33"/>
<keyword evidence="3" id="KW-0677">Repeat</keyword>
<dbReference type="PANTHER" id="PTHR11485">
    <property type="entry name" value="TRANSFERRIN"/>
    <property type="match status" value="1"/>
</dbReference>
<feature type="disulfide bond" evidence="7">
    <location>
        <begin position="558"/>
        <end position="580"/>
    </location>
</feature>
<organism evidence="10 11">
    <name type="scientific">Amphibalanus amphitrite</name>
    <name type="common">Striped barnacle</name>
    <name type="synonym">Balanus amphitrite</name>
    <dbReference type="NCBI Taxonomy" id="1232801"/>
    <lineage>
        <taxon>Eukaryota</taxon>
        <taxon>Metazoa</taxon>
        <taxon>Ecdysozoa</taxon>
        <taxon>Arthropoda</taxon>
        <taxon>Crustacea</taxon>
        <taxon>Multicrustacea</taxon>
        <taxon>Cirripedia</taxon>
        <taxon>Thoracica</taxon>
        <taxon>Thoracicalcarea</taxon>
        <taxon>Balanomorpha</taxon>
        <taxon>Balanoidea</taxon>
        <taxon>Balanidae</taxon>
        <taxon>Amphibalaninae</taxon>
        <taxon>Amphibalanus</taxon>
    </lineage>
</organism>
<keyword evidence="2" id="KW-0964">Secreted</keyword>
<evidence type="ECO:0000256" key="3">
    <source>
        <dbReference type="ARBA" id="ARBA00022737"/>
    </source>
</evidence>
<dbReference type="SUPFAM" id="SSF53850">
    <property type="entry name" value="Periplasmic binding protein-like II"/>
    <property type="match status" value="2"/>
</dbReference>
<protein>
    <submittedName>
        <fullName evidence="10">Melanotransferrin</fullName>
    </submittedName>
</protein>
<feature type="disulfide bond" evidence="7">
    <location>
        <begin position="289"/>
        <end position="303"/>
    </location>
</feature>
<feature type="disulfide bond" evidence="7">
    <location>
        <begin position="187"/>
        <end position="210"/>
    </location>
</feature>
<dbReference type="GO" id="GO:0005769">
    <property type="term" value="C:early endosome"/>
    <property type="evidence" value="ECO:0007669"/>
    <property type="project" value="TreeGrafter"/>
</dbReference>